<organism evidence="2 3">
    <name type="scientific">Vibrio agarivorans</name>
    <dbReference type="NCBI Taxonomy" id="153622"/>
    <lineage>
        <taxon>Bacteria</taxon>
        <taxon>Pseudomonadati</taxon>
        <taxon>Pseudomonadota</taxon>
        <taxon>Gammaproteobacteria</taxon>
        <taxon>Vibrionales</taxon>
        <taxon>Vibrionaceae</taxon>
        <taxon>Vibrio</taxon>
    </lineage>
</organism>
<feature type="signal peptide" evidence="1">
    <location>
        <begin position="1"/>
        <end position="22"/>
    </location>
</feature>
<dbReference type="RefSeq" id="WP_289960594.1">
    <property type="nucleotide sequence ID" value="NZ_JAUEOZ010000001.1"/>
</dbReference>
<evidence type="ECO:0000313" key="2">
    <source>
        <dbReference type="EMBL" id="MDN2480331.1"/>
    </source>
</evidence>
<evidence type="ECO:0000256" key="1">
    <source>
        <dbReference type="SAM" id="SignalP"/>
    </source>
</evidence>
<protein>
    <recommendedName>
        <fullName evidence="4">Lipoprotein</fullName>
    </recommendedName>
</protein>
<reference evidence="2" key="1">
    <citation type="submission" date="2024-05" db="EMBL/GenBank/DDBJ databases">
        <title>Genome Sequences of Four Agar- Degrading Marine Bacteria.</title>
        <authorList>
            <person name="Phillips E.K."/>
            <person name="Shaffer J.C."/>
            <person name="Henson M.W."/>
            <person name="Temperton B."/>
            <person name="Thrash C.J."/>
            <person name="Martin M.O."/>
        </authorList>
    </citation>
    <scope>NUCLEOTIDE SEQUENCE</scope>
    <source>
        <strain evidence="2">EKP203</strain>
    </source>
</reference>
<evidence type="ECO:0008006" key="4">
    <source>
        <dbReference type="Google" id="ProtNLM"/>
    </source>
</evidence>
<keyword evidence="3" id="KW-1185">Reference proteome</keyword>
<name>A0ABT7XX30_9VIBR</name>
<dbReference type="PROSITE" id="PS51257">
    <property type="entry name" value="PROKAR_LIPOPROTEIN"/>
    <property type="match status" value="1"/>
</dbReference>
<keyword evidence="1" id="KW-0732">Signal</keyword>
<comment type="caution">
    <text evidence="2">The sequence shown here is derived from an EMBL/GenBank/DDBJ whole genome shotgun (WGS) entry which is preliminary data.</text>
</comment>
<dbReference type="EMBL" id="JAUEOZ010000001">
    <property type="protein sequence ID" value="MDN2480331.1"/>
    <property type="molecule type" value="Genomic_DNA"/>
</dbReference>
<evidence type="ECO:0000313" key="3">
    <source>
        <dbReference type="Proteomes" id="UP001169719"/>
    </source>
</evidence>
<proteinExistence type="predicted"/>
<sequence>MKKAIALAVASAALFGCQSVSNNDASSAQEAAYNQSIDLKSALWFNKMPTIGDAPEMNLHGSLVLEQSEGFSAELDITRVELHQAKETYLIDQQQFELRSHSENQWEAAFALPIELDENKTVDVVVYFTEEGKQSFVAEKGVAIEVVY</sequence>
<dbReference type="Proteomes" id="UP001169719">
    <property type="component" value="Unassembled WGS sequence"/>
</dbReference>
<gene>
    <name evidence="2" type="ORF">QWJ08_02835</name>
</gene>
<accession>A0ABT7XX30</accession>
<feature type="chain" id="PRO_5045958962" description="Lipoprotein" evidence="1">
    <location>
        <begin position="23"/>
        <end position="148"/>
    </location>
</feature>